<dbReference type="OrthoDB" id="9803578at2"/>
<accession>A0A7C8GWR4</accession>
<protein>
    <submittedName>
        <fullName evidence="1">Esterase family protein</fullName>
    </submittedName>
</protein>
<dbReference type="InterPro" id="IPR000801">
    <property type="entry name" value="Esterase-like"/>
</dbReference>
<comment type="caution">
    <text evidence="1">The sequence shown here is derived from an EMBL/GenBank/DDBJ whole genome shotgun (WGS) entry which is preliminary data.</text>
</comment>
<dbReference type="PANTHER" id="PTHR48098">
    <property type="entry name" value="ENTEROCHELIN ESTERASE-RELATED"/>
    <property type="match status" value="1"/>
</dbReference>
<sequence>MGRKGKMGDFVINSDYLDEEITVKWYLPEGFTPMRDYRICYMQDGDDYFRMGRIATLSDRLHTEMEIEPTIFVGIHYNDKFDRMKKYHPDGEKQEAYITFFIREVVPKVEDALSIMPIERALMGDSLAGTLAFMIATMYPSTIGKVIMQSPFVNSTVMERVKDTAHLKEIEVYHSIGLEETSVHTTDGKVSDFLTPNRELNAQLDGKLQAYHYVEFDGEHTWKYWQQHLEGILKQMFSEEY</sequence>
<dbReference type="RefSeq" id="WP_153400987.1">
    <property type="nucleotide sequence ID" value="NZ_ML762424.1"/>
</dbReference>
<dbReference type="InterPro" id="IPR029058">
    <property type="entry name" value="AB_hydrolase_fold"/>
</dbReference>
<evidence type="ECO:0000313" key="1">
    <source>
        <dbReference type="EMBL" id="KAB8139082.1"/>
    </source>
</evidence>
<name>A0A7C8GWR4_9BACI</name>
<dbReference type="SUPFAM" id="SSF53474">
    <property type="entry name" value="alpha/beta-Hydrolases"/>
    <property type="match status" value="1"/>
</dbReference>
<dbReference type="InterPro" id="IPR050583">
    <property type="entry name" value="Mycobacterial_A85_antigen"/>
</dbReference>
<dbReference type="Pfam" id="PF00756">
    <property type="entry name" value="Esterase"/>
    <property type="match status" value="1"/>
</dbReference>
<dbReference type="Gene3D" id="3.40.50.1820">
    <property type="entry name" value="alpha/beta hydrolase"/>
    <property type="match status" value="1"/>
</dbReference>
<keyword evidence="2" id="KW-1185">Reference proteome</keyword>
<organism evidence="1 2">
    <name type="scientific">Gracilibacillus oryzae</name>
    <dbReference type="NCBI Taxonomy" id="1672701"/>
    <lineage>
        <taxon>Bacteria</taxon>
        <taxon>Bacillati</taxon>
        <taxon>Bacillota</taxon>
        <taxon>Bacilli</taxon>
        <taxon>Bacillales</taxon>
        <taxon>Bacillaceae</taxon>
        <taxon>Gracilibacillus</taxon>
    </lineage>
</organism>
<dbReference type="EMBL" id="WEID01000006">
    <property type="protein sequence ID" value="KAB8139082.1"/>
    <property type="molecule type" value="Genomic_DNA"/>
</dbReference>
<evidence type="ECO:0000313" key="2">
    <source>
        <dbReference type="Proteomes" id="UP000480246"/>
    </source>
</evidence>
<dbReference type="AlphaFoldDB" id="A0A7C8GWR4"/>
<dbReference type="PANTHER" id="PTHR48098:SF3">
    <property type="entry name" value="IRON(III) ENTEROBACTIN ESTERASE"/>
    <property type="match status" value="1"/>
</dbReference>
<gene>
    <name evidence="1" type="ORF">F9U64_01410</name>
</gene>
<reference evidence="1 2" key="1">
    <citation type="submission" date="2019-10" db="EMBL/GenBank/DDBJ databases">
        <title>Gracilibacillus sp. nov. isolated from rice seeds.</title>
        <authorList>
            <person name="He S."/>
        </authorList>
    </citation>
    <scope>NUCLEOTIDE SEQUENCE [LARGE SCALE GENOMIC DNA]</scope>
    <source>
        <strain evidence="1 2">TD8</strain>
    </source>
</reference>
<proteinExistence type="predicted"/>
<dbReference type="Proteomes" id="UP000480246">
    <property type="component" value="Unassembled WGS sequence"/>
</dbReference>